<gene>
    <name evidence="7" type="ORF">A3F27_02030</name>
</gene>
<dbReference type="PANTHER" id="PTHR12608:SF1">
    <property type="entry name" value="TRANSMEMBRANE PROTEIN 165"/>
    <property type="match status" value="1"/>
</dbReference>
<keyword evidence="3 6" id="KW-0812">Transmembrane</keyword>
<sequence length="219" mass="24186">MLNEFLAVLGAVFLGEIGDKTMLVCLWLTTVYAVRPVLIGVIPACFAVPLIGIIIGVAAKTWLPEWAIKLIGAALFFWLVWWSIKEAREEDDFEKKPSRFGIIVDSFVVFFIAEMADRTQFITVAATTQGGSWVIDWLGSALGLVLANLVAVGLFKLAGKNVPRRQVMYIAAVLFLIFGAWLILEAVGLPSTVVAVIICILGMNPWAYRWAAKFFKFAK</sequence>
<keyword evidence="5 6" id="KW-0472">Membrane</keyword>
<dbReference type="GO" id="GO:0016020">
    <property type="term" value="C:membrane"/>
    <property type="evidence" value="ECO:0007669"/>
    <property type="project" value="UniProtKB-SubCell"/>
</dbReference>
<accession>A0A1F6E8B9</accession>
<comment type="similarity">
    <text evidence="2 6">Belongs to the GDT1 family.</text>
</comment>
<dbReference type="InterPro" id="IPR001727">
    <property type="entry name" value="GDT1-like"/>
</dbReference>
<feature type="transmembrane region" description="Helical" evidence="6">
    <location>
        <begin position="37"/>
        <end position="60"/>
    </location>
</feature>
<name>A0A1F6E8B9_9BACT</name>
<organism evidence="7 8">
    <name type="scientific">Candidatus Kaiserbacteria bacterium RIFCSPHIGHO2_12_FULL_53_13</name>
    <dbReference type="NCBI Taxonomy" id="1798502"/>
    <lineage>
        <taxon>Bacteria</taxon>
        <taxon>Candidatus Kaiseribacteriota</taxon>
    </lineage>
</organism>
<dbReference type="PANTHER" id="PTHR12608">
    <property type="entry name" value="TRANSMEMBRANE PROTEIN HTP-1 RELATED"/>
    <property type="match status" value="1"/>
</dbReference>
<evidence type="ECO:0000313" key="7">
    <source>
        <dbReference type="EMBL" id="OGG69929.1"/>
    </source>
</evidence>
<evidence type="ECO:0000256" key="3">
    <source>
        <dbReference type="ARBA" id="ARBA00022692"/>
    </source>
</evidence>
<feature type="transmembrane region" description="Helical" evidence="6">
    <location>
        <begin position="190"/>
        <end position="211"/>
    </location>
</feature>
<dbReference type="GO" id="GO:0046873">
    <property type="term" value="F:metal ion transmembrane transporter activity"/>
    <property type="evidence" value="ECO:0007669"/>
    <property type="project" value="InterPro"/>
</dbReference>
<feature type="transmembrane region" description="Helical" evidence="6">
    <location>
        <begin position="133"/>
        <end position="155"/>
    </location>
</feature>
<evidence type="ECO:0000256" key="5">
    <source>
        <dbReference type="ARBA" id="ARBA00023136"/>
    </source>
</evidence>
<evidence type="ECO:0000256" key="4">
    <source>
        <dbReference type="ARBA" id="ARBA00022989"/>
    </source>
</evidence>
<comment type="subcellular location">
    <subcellularLocation>
        <location evidence="1 6">Membrane</location>
        <topology evidence="1 6">Multi-pass membrane protein</topology>
    </subcellularLocation>
</comment>
<feature type="transmembrane region" description="Helical" evidence="6">
    <location>
        <begin position="6"/>
        <end position="30"/>
    </location>
</feature>
<comment type="caution">
    <text evidence="7">The sequence shown here is derived from an EMBL/GenBank/DDBJ whole genome shotgun (WGS) entry which is preliminary data.</text>
</comment>
<protein>
    <recommendedName>
        <fullName evidence="6">GDT1 family protein</fullName>
    </recommendedName>
</protein>
<feature type="transmembrane region" description="Helical" evidence="6">
    <location>
        <begin position="167"/>
        <end position="184"/>
    </location>
</feature>
<evidence type="ECO:0000256" key="6">
    <source>
        <dbReference type="RuleBase" id="RU365102"/>
    </source>
</evidence>
<dbReference type="EMBL" id="MFLP01000027">
    <property type="protein sequence ID" value="OGG69929.1"/>
    <property type="molecule type" value="Genomic_DNA"/>
</dbReference>
<reference evidence="7 8" key="1">
    <citation type="journal article" date="2016" name="Nat. Commun.">
        <title>Thousands of microbial genomes shed light on interconnected biogeochemical processes in an aquifer system.</title>
        <authorList>
            <person name="Anantharaman K."/>
            <person name="Brown C.T."/>
            <person name="Hug L.A."/>
            <person name="Sharon I."/>
            <person name="Castelle C.J."/>
            <person name="Probst A.J."/>
            <person name="Thomas B.C."/>
            <person name="Singh A."/>
            <person name="Wilkins M.J."/>
            <person name="Karaoz U."/>
            <person name="Brodie E.L."/>
            <person name="Williams K.H."/>
            <person name="Hubbard S.S."/>
            <person name="Banfield J.F."/>
        </authorList>
    </citation>
    <scope>NUCLEOTIDE SEQUENCE [LARGE SCALE GENOMIC DNA]</scope>
</reference>
<keyword evidence="4 6" id="KW-1133">Transmembrane helix</keyword>
<proteinExistence type="inferred from homology"/>
<dbReference type="AlphaFoldDB" id="A0A1F6E8B9"/>
<evidence type="ECO:0000313" key="8">
    <source>
        <dbReference type="Proteomes" id="UP000176689"/>
    </source>
</evidence>
<feature type="transmembrane region" description="Helical" evidence="6">
    <location>
        <begin position="66"/>
        <end position="84"/>
    </location>
</feature>
<evidence type="ECO:0000256" key="2">
    <source>
        <dbReference type="ARBA" id="ARBA00009190"/>
    </source>
</evidence>
<dbReference type="Pfam" id="PF01169">
    <property type="entry name" value="GDT1"/>
    <property type="match status" value="2"/>
</dbReference>
<dbReference type="Proteomes" id="UP000176689">
    <property type="component" value="Unassembled WGS sequence"/>
</dbReference>
<evidence type="ECO:0000256" key="1">
    <source>
        <dbReference type="ARBA" id="ARBA00004141"/>
    </source>
</evidence>